<dbReference type="PANTHER" id="PTHR43861:SF3">
    <property type="entry name" value="PUTATIVE (AFU_ORTHOLOGUE AFUA_2G14390)-RELATED"/>
    <property type="match status" value="1"/>
</dbReference>
<dbReference type="EMBL" id="JAWCUD010000002">
    <property type="protein sequence ID" value="MDU0201135.1"/>
    <property type="molecule type" value="Genomic_DNA"/>
</dbReference>
<reference evidence="3 4" key="1">
    <citation type="submission" date="2023-10" db="EMBL/GenBank/DDBJ databases">
        <title>Paenibacillus strain PFR10 Genome sequencing and assembly.</title>
        <authorList>
            <person name="Kim I."/>
        </authorList>
    </citation>
    <scope>NUCLEOTIDE SEQUENCE [LARGE SCALE GENOMIC DNA]</scope>
    <source>
        <strain evidence="3 4">PFR10</strain>
    </source>
</reference>
<keyword evidence="1 3" id="KW-0808">Transferase</keyword>
<dbReference type="Proteomes" id="UP001260980">
    <property type="component" value="Unassembled WGS sequence"/>
</dbReference>
<accession>A0ABU3RA40</accession>
<gene>
    <name evidence="3" type="ORF">RQP52_08550</name>
</gene>
<evidence type="ECO:0000256" key="1">
    <source>
        <dbReference type="ARBA" id="ARBA00022679"/>
    </source>
</evidence>
<dbReference type="InterPro" id="IPR029063">
    <property type="entry name" value="SAM-dependent_MTases_sf"/>
</dbReference>
<comment type="caution">
    <text evidence="3">The sequence shown here is derived from an EMBL/GenBank/DDBJ whole genome shotgun (WGS) entry which is preliminary data.</text>
</comment>
<dbReference type="InterPro" id="IPR013216">
    <property type="entry name" value="Methyltransf_11"/>
</dbReference>
<evidence type="ECO:0000313" key="3">
    <source>
        <dbReference type="EMBL" id="MDU0201135.1"/>
    </source>
</evidence>
<keyword evidence="4" id="KW-1185">Reference proteome</keyword>
<dbReference type="PANTHER" id="PTHR43861">
    <property type="entry name" value="TRANS-ACONITATE 2-METHYLTRANSFERASE-RELATED"/>
    <property type="match status" value="1"/>
</dbReference>
<dbReference type="EC" id="2.1.1.-" evidence="3"/>
<dbReference type="CDD" id="cd02440">
    <property type="entry name" value="AdoMet_MTases"/>
    <property type="match status" value="1"/>
</dbReference>
<evidence type="ECO:0000313" key="4">
    <source>
        <dbReference type="Proteomes" id="UP001260980"/>
    </source>
</evidence>
<sequence>MPINFHDDKNKATYTTRIADDTWVKFIEKRMEIRNKVVADIGCGGGIYTKAFSEMGASHVTGVDFSKEMLKGAADNCKEKENITLVLGDAISSNLPSNTYDIVLERALIHHLNDLVACFKEANRTLKTNGLFIIQDRTPKDCTLPGDANHLRGYFFEKFPQLIEKEVARRHTSDQVQIALAANGFELLNETQLWETRRVYEELGALTQDLLQRTGRSILHEITDSELQELVIFLTNKLEHTTLPIVEKDSWTVWIATKK</sequence>
<dbReference type="SUPFAM" id="SSF53335">
    <property type="entry name" value="S-adenosyl-L-methionine-dependent methyltransferases"/>
    <property type="match status" value="1"/>
</dbReference>
<feature type="domain" description="Methyltransferase type 11" evidence="2">
    <location>
        <begin position="40"/>
        <end position="134"/>
    </location>
</feature>
<dbReference type="GO" id="GO:0032259">
    <property type="term" value="P:methylation"/>
    <property type="evidence" value="ECO:0007669"/>
    <property type="project" value="UniProtKB-KW"/>
</dbReference>
<name>A0ABU3RA40_9BACL</name>
<organism evidence="3 4">
    <name type="scientific">Paenibacillus violae</name>
    <dbReference type="NCBI Taxonomy" id="3077234"/>
    <lineage>
        <taxon>Bacteria</taxon>
        <taxon>Bacillati</taxon>
        <taxon>Bacillota</taxon>
        <taxon>Bacilli</taxon>
        <taxon>Bacillales</taxon>
        <taxon>Paenibacillaceae</taxon>
        <taxon>Paenibacillus</taxon>
    </lineage>
</organism>
<protein>
    <submittedName>
        <fullName evidence="3">Class I SAM-dependent methyltransferase</fullName>
        <ecNumber evidence="3">2.1.1.-</ecNumber>
    </submittedName>
</protein>
<keyword evidence="3" id="KW-0489">Methyltransferase</keyword>
<dbReference type="Gene3D" id="3.40.50.150">
    <property type="entry name" value="Vaccinia Virus protein VP39"/>
    <property type="match status" value="1"/>
</dbReference>
<dbReference type="RefSeq" id="WP_315950821.1">
    <property type="nucleotide sequence ID" value="NZ_JAWCUD010000002.1"/>
</dbReference>
<proteinExistence type="predicted"/>
<evidence type="ECO:0000259" key="2">
    <source>
        <dbReference type="Pfam" id="PF08241"/>
    </source>
</evidence>
<dbReference type="GO" id="GO:0008168">
    <property type="term" value="F:methyltransferase activity"/>
    <property type="evidence" value="ECO:0007669"/>
    <property type="project" value="UniProtKB-KW"/>
</dbReference>
<dbReference type="Pfam" id="PF08241">
    <property type="entry name" value="Methyltransf_11"/>
    <property type="match status" value="1"/>
</dbReference>